<dbReference type="Proteomes" id="UP000823914">
    <property type="component" value="Unassembled WGS sequence"/>
</dbReference>
<comment type="caution">
    <text evidence="2">The sequence shown here is derived from an EMBL/GenBank/DDBJ whole genome shotgun (WGS) entry which is preliminary data.</text>
</comment>
<reference evidence="2" key="1">
    <citation type="journal article" date="2021" name="PeerJ">
        <title>Extensive microbial diversity within the chicken gut microbiome revealed by metagenomics and culture.</title>
        <authorList>
            <person name="Gilroy R."/>
            <person name="Ravi A."/>
            <person name="Getino M."/>
            <person name="Pursley I."/>
            <person name="Horton D.L."/>
            <person name="Alikhan N.F."/>
            <person name="Baker D."/>
            <person name="Gharbi K."/>
            <person name="Hall N."/>
            <person name="Watson M."/>
            <person name="Adriaenssens E.M."/>
            <person name="Foster-Nyarko E."/>
            <person name="Jarju S."/>
            <person name="Secka A."/>
            <person name="Antonio M."/>
            <person name="Oren A."/>
            <person name="Chaudhuri R.R."/>
            <person name="La Ragione R."/>
            <person name="Hildebrand F."/>
            <person name="Pallen M.J."/>
        </authorList>
    </citation>
    <scope>NUCLEOTIDE SEQUENCE</scope>
    <source>
        <strain evidence="2">Gambia15-2214</strain>
    </source>
</reference>
<organism evidence="2 3">
    <name type="scientific">Candidatus Treponema excrementipullorum</name>
    <dbReference type="NCBI Taxonomy" id="2838768"/>
    <lineage>
        <taxon>Bacteria</taxon>
        <taxon>Pseudomonadati</taxon>
        <taxon>Spirochaetota</taxon>
        <taxon>Spirochaetia</taxon>
        <taxon>Spirochaetales</taxon>
        <taxon>Treponemataceae</taxon>
        <taxon>Treponema</taxon>
    </lineage>
</organism>
<protein>
    <submittedName>
        <fullName evidence="2">Uncharacterized protein</fullName>
    </submittedName>
</protein>
<reference evidence="2" key="2">
    <citation type="submission" date="2021-04" db="EMBL/GenBank/DDBJ databases">
        <authorList>
            <person name="Gilroy R."/>
        </authorList>
    </citation>
    <scope>NUCLEOTIDE SEQUENCE</scope>
    <source>
        <strain evidence="2">Gambia15-2214</strain>
    </source>
</reference>
<evidence type="ECO:0000313" key="3">
    <source>
        <dbReference type="Proteomes" id="UP000823914"/>
    </source>
</evidence>
<feature type="chain" id="PRO_5039348791" evidence="1">
    <location>
        <begin position="24"/>
        <end position="128"/>
    </location>
</feature>
<gene>
    <name evidence="2" type="ORF">IAA16_01740</name>
</gene>
<sequence>MKKVVGTILVLAVSILISDTVFAEDQTIAQKPYKGTGMNDAGSNSICDYCNNDFCNGFVDTDKDGVCDNWGHQKHHHSVNHRGGRHFGINSVKDRGVNRENYFVDENQDGRCDNCTVSYGGSCFCRKR</sequence>
<name>A0A9E2L1U1_9SPIR</name>
<evidence type="ECO:0000313" key="2">
    <source>
        <dbReference type="EMBL" id="MBU3849268.1"/>
    </source>
</evidence>
<accession>A0A9E2L1U1</accession>
<proteinExistence type="predicted"/>
<evidence type="ECO:0000256" key="1">
    <source>
        <dbReference type="SAM" id="SignalP"/>
    </source>
</evidence>
<keyword evidence="1" id="KW-0732">Signal</keyword>
<dbReference type="EMBL" id="JAHLFV010000040">
    <property type="protein sequence ID" value="MBU3849268.1"/>
    <property type="molecule type" value="Genomic_DNA"/>
</dbReference>
<feature type="signal peptide" evidence="1">
    <location>
        <begin position="1"/>
        <end position="23"/>
    </location>
</feature>
<dbReference type="AlphaFoldDB" id="A0A9E2L1U1"/>